<dbReference type="RefSeq" id="WP_087460244.1">
    <property type="nucleotide sequence ID" value="NZ_CP021425.1"/>
</dbReference>
<proteinExistence type="predicted"/>
<dbReference type="Gene3D" id="3.10.129.10">
    <property type="entry name" value="Hotdog Thioesterase"/>
    <property type="match status" value="1"/>
</dbReference>
<gene>
    <name evidence="1" type="ORF">OLMES_1020</name>
</gene>
<accession>A0A1Y0I5N4</accession>
<dbReference type="AlphaFoldDB" id="A0A1Y0I5N4"/>
<name>A0A1Y0I5N4_9GAMM</name>
<dbReference type="InterPro" id="IPR029069">
    <property type="entry name" value="HotDog_dom_sf"/>
</dbReference>
<protein>
    <submittedName>
        <fullName evidence="1">Beta-hydroxyacyl-(Acyl-carrier-protein) dehydratase</fullName>
    </submittedName>
</protein>
<keyword evidence="2" id="KW-1185">Reference proteome</keyword>
<dbReference type="Pfam" id="PF22817">
    <property type="entry name" value="ApeP-like"/>
    <property type="match status" value="1"/>
</dbReference>
<sequence length="191" mass="21418">MTLTPAFPPIEALLAHRPPMILIDSLLSADQDQALSLTCIQADNLFFDHDSRWLPSYIGIELMAQTIGAWKGFQNLKNQHPIQIGFLLGTRKFSAEVNGFLEHETLITRVSRLYEEESGLCVFDCEIYTINRSQLENRELDLANLPQISSTIAKALANAGQFFSKCEALVAEAKINVYQPQDTEAYLKGLE</sequence>
<evidence type="ECO:0000313" key="2">
    <source>
        <dbReference type="Proteomes" id="UP000196027"/>
    </source>
</evidence>
<dbReference type="SUPFAM" id="SSF54637">
    <property type="entry name" value="Thioesterase/thiol ester dehydrase-isomerase"/>
    <property type="match status" value="1"/>
</dbReference>
<reference evidence="1 2" key="1">
    <citation type="submission" date="2017-05" db="EMBL/GenBank/DDBJ databases">
        <title>Genomic insights into alkan degradation activity of Oleiphilus messinensis.</title>
        <authorList>
            <person name="Kozyavkin S.A."/>
            <person name="Slesarev A.I."/>
            <person name="Golyshin P.N."/>
            <person name="Korzhenkov A."/>
            <person name="Golyshina O.N."/>
            <person name="Toshchakov S.V."/>
        </authorList>
    </citation>
    <scope>NUCLEOTIDE SEQUENCE [LARGE SCALE GENOMIC DNA]</scope>
    <source>
        <strain evidence="1 2">ME102</strain>
    </source>
</reference>
<dbReference type="InterPro" id="IPR016776">
    <property type="entry name" value="ApeP-like_dehydratase"/>
</dbReference>
<organism evidence="1 2">
    <name type="scientific">Oleiphilus messinensis</name>
    <dbReference type="NCBI Taxonomy" id="141451"/>
    <lineage>
        <taxon>Bacteria</taxon>
        <taxon>Pseudomonadati</taxon>
        <taxon>Pseudomonadota</taxon>
        <taxon>Gammaproteobacteria</taxon>
        <taxon>Oceanospirillales</taxon>
        <taxon>Oleiphilaceae</taxon>
        <taxon>Oleiphilus</taxon>
    </lineage>
</organism>
<dbReference type="OrthoDB" id="9800188at2"/>
<dbReference type="KEGG" id="ome:OLMES_1020"/>
<evidence type="ECO:0000313" key="1">
    <source>
        <dbReference type="EMBL" id="ARU55106.1"/>
    </source>
</evidence>
<dbReference type="Proteomes" id="UP000196027">
    <property type="component" value="Chromosome"/>
</dbReference>
<dbReference type="PIRSF" id="PIRSF020565">
    <property type="entry name" value="3Ho_Ac_ACP_DH_prd"/>
    <property type="match status" value="1"/>
</dbReference>
<dbReference type="EMBL" id="CP021425">
    <property type="protein sequence ID" value="ARU55106.1"/>
    <property type="molecule type" value="Genomic_DNA"/>
</dbReference>